<dbReference type="VEuPathDB" id="AmoebaDB:NAEGRDRAFT_66449"/>
<dbReference type="Proteomes" id="UP000006671">
    <property type="component" value="Unassembled WGS sequence"/>
</dbReference>
<dbReference type="EMBL" id="GG738862">
    <property type="protein sequence ID" value="EFC45595.1"/>
    <property type="molecule type" value="Genomic_DNA"/>
</dbReference>
<keyword evidence="2" id="KW-1185">Reference proteome</keyword>
<dbReference type="KEGG" id="ngr:NAEGRDRAFT_66449"/>
<dbReference type="InParanoid" id="D2VC51"/>
<gene>
    <name evidence="1" type="ORF">NAEGRDRAFT_66449</name>
</gene>
<dbReference type="AlphaFoldDB" id="D2VC51"/>
<protein>
    <submittedName>
        <fullName evidence="1">Predicted protein</fullName>
    </submittedName>
</protein>
<dbReference type="RefSeq" id="XP_002678339.1">
    <property type="nucleotide sequence ID" value="XM_002678293.1"/>
</dbReference>
<accession>D2VC51</accession>
<organism evidence="2">
    <name type="scientific">Naegleria gruberi</name>
    <name type="common">Amoeba</name>
    <dbReference type="NCBI Taxonomy" id="5762"/>
    <lineage>
        <taxon>Eukaryota</taxon>
        <taxon>Discoba</taxon>
        <taxon>Heterolobosea</taxon>
        <taxon>Tetramitia</taxon>
        <taxon>Eutetramitia</taxon>
        <taxon>Vahlkampfiidae</taxon>
        <taxon>Naegleria</taxon>
    </lineage>
</organism>
<name>D2VC51_NAEGR</name>
<proteinExistence type="predicted"/>
<sequence length="297" mass="34906">MAEKIVSAFVNNYLPHLLSIESKALIYHLVQRLKDFNKKINTVEERQALNRRLEAEIKALKLNNSVSCTIIARIFRERYNLKNESDDLVFLLKLVEPSLGFEFFLRTREEQKKLFHLVNKNLNSPQGLQLSRRAAKIDPNLVEQHFFSNLNSSEEKTIKRILINIFKGKEGIGFDAFYLAFTYFFSIKNCNKLDAMEDEALRKMIAPQLPFDVLYLAIMFCYWKCFGKVKLHYFPVFLDCIHVSVQEYHISVDTLFVEEQLKNHLKSLDELMFVEASEDNFLSSDEEDEPTRKKKKK</sequence>
<dbReference type="GeneID" id="8858788"/>
<reference evidence="1 2" key="1">
    <citation type="journal article" date="2010" name="Cell">
        <title>The genome of Naegleria gruberi illuminates early eukaryotic versatility.</title>
        <authorList>
            <person name="Fritz-Laylin L.K."/>
            <person name="Prochnik S.E."/>
            <person name="Ginger M.L."/>
            <person name="Dacks J.B."/>
            <person name="Carpenter M.L."/>
            <person name="Field M.C."/>
            <person name="Kuo A."/>
            <person name="Paredez A."/>
            <person name="Chapman J."/>
            <person name="Pham J."/>
            <person name="Shu S."/>
            <person name="Neupane R."/>
            <person name="Cipriano M."/>
            <person name="Mancuso J."/>
            <person name="Tu H."/>
            <person name="Salamov A."/>
            <person name="Lindquist E."/>
            <person name="Shapiro H."/>
            <person name="Lucas S."/>
            <person name="Grigoriev I.V."/>
            <person name="Cande W.Z."/>
            <person name="Fulton C."/>
            <person name="Rokhsar D.S."/>
            <person name="Dawson S.C."/>
        </authorList>
    </citation>
    <scope>NUCLEOTIDE SEQUENCE [LARGE SCALE GENOMIC DNA]</scope>
    <source>
        <strain evidence="1 2">NEG-M</strain>
    </source>
</reference>
<evidence type="ECO:0000313" key="1">
    <source>
        <dbReference type="EMBL" id="EFC45595.1"/>
    </source>
</evidence>
<evidence type="ECO:0000313" key="2">
    <source>
        <dbReference type="Proteomes" id="UP000006671"/>
    </source>
</evidence>